<comment type="catalytic activity">
    <reaction evidence="8 9">
        <text>a 6-O-methyl-2'-deoxyguanosine in DNA + L-cysteinyl-[protein] = S-methyl-L-cysteinyl-[protein] + a 2'-deoxyguanosine in DNA</text>
        <dbReference type="Rhea" id="RHEA:24000"/>
        <dbReference type="Rhea" id="RHEA-COMP:10131"/>
        <dbReference type="Rhea" id="RHEA-COMP:10132"/>
        <dbReference type="Rhea" id="RHEA-COMP:11367"/>
        <dbReference type="Rhea" id="RHEA-COMP:11368"/>
        <dbReference type="ChEBI" id="CHEBI:29950"/>
        <dbReference type="ChEBI" id="CHEBI:82612"/>
        <dbReference type="ChEBI" id="CHEBI:85445"/>
        <dbReference type="ChEBI" id="CHEBI:85448"/>
        <dbReference type="EC" id="2.1.1.63"/>
    </reaction>
</comment>
<evidence type="ECO:0000313" key="12">
    <source>
        <dbReference type="EMBL" id="KAB2585896.1"/>
    </source>
</evidence>
<evidence type="ECO:0000313" key="13">
    <source>
        <dbReference type="Proteomes" id="UP000325576"/>
    </source>
</evidence>
<evidence type="ECO:0000256" key="7">
    <source>
        <dbReference type="ARBA" id="ARBA00023204"/>
    </source>
</evidence>
<dbReference type="AlphaFoldDB" id="A0A0C2ZQB8"/>
<evidence type="ECO:0000256" key="3">
    <source>
        <dbReference type="ARBA" id="ARBA00022490"/>
    </source>
</evidence>
<dbReference type="InterPro" id="IPR008332">
    <property type="entry name" value="MethylG_MeTrfase_N"/>
</dbReference>
<dbReference type="Pfam" id="PF01035">
    <property type="entry name" value="DNA_binding_1"/>
    <property type="match status" value="1"/>
</dbReference>
<feature type="domain" description="Methylated-DNA-[protein]-cysteine S-methyltransferase DNA binding" evidence="10">
    <location>
        <begin position="79"/>
        <end position="158"/>
    </location>
</feature>
<comment type="similarity">
    <text evidence="2 9">Belongs to the MGMT family.</text>
</comment>
<evidence type="ECO:0000256" key="9">
    <source>
        <dbReference type="HAMAP-Rule" id="MF_00772"/>
    </source>
</evidence>
<evidence type="ECO:0000256" key="8">
    <source>
        <dbReference type="ARBA" id="ARBA00049348"/>
    </source>
</evidence>
<dbReference type="GO" id="GO:0005737">
    <property type="term" value="C:cytoplasm"/>
    <property type="evidence" value="ECO:0007669"/>
    <property type="project" value="UniProtKB-SubCell"/>
</dbReference>
<dbReference type="Gene3D" id="1.10.10.10">
    <property type="entry name" value="Winged helix-like DNA-binding domain superfamily/Winged helix DNA-binding domain"/>
    <property type="match status" value="1"/>
</dbReference>
<dbReference type="SUPFAM" id="SSF46767">
    <property type="entry name" value="Methylated DNA-protein cysteine methyltransferase, C-terminal domain"/>
    <property type="match status" value="1"/>
</dbReference>
<keyword evidence="3 9" id="KW-0963">Cytoplasm</keyword>
<feature type="domain" description="Methylguanine DNA methyltransferase ribonuclease-like" evidence="11">
    <location>
        <begin position="7"/>
        <end position="75"/>
    </location>
</feature>
<dbReference type="Pfam" id="PF02870">
    <property type="entry name" value="Methyltransf_1N"/>
    <property type="match status" value="1"/>
</dbReference>
<dbReference type="Proteomes" id="UP000325576">
    <property type="component" value="Unassembled WGS sequence"/>
</dbReference>
<feature type="active site" description="Nucleophile; methyl group acceptor" evidence="9">
    <location>
        <position position="130"/>
    </location>
</feature>
<dbReference type="NCBIfam" id="TIGR00589">
    <property type="entry name" value="ogt"/>
    <property type="match status" value="1"/>
</dbReference>
<keyword evidence="7 9" id="KW-0234">DNA repair</keyword>
<dbReference type="InterPro" id="IPR023546">
    <property type="entry name" value="MGMT"/>
</dbReference>
<dbReference type="InterPro" id="IPR001497">
    <property type="entry name" value="MethylDNA_cys_MeTrfase_AS"/>
</dbReference>
<comment type="catalytic activity">
    <reaction evidence="1 9">
        <text>a 4-O-methyl-thymidine in DNA + L-cysteinyl-[protein] = a thymidine in DNA + S-methyl-L-cysteinyl-[protein]</text>
        <dbReference type="Rhea" id="RHEA:53428"/>
        <dbReference type="Rhea" id="RHEA-COMP:10131"/>
        <dbReference type="Rhea" id="RHEA-COMP:10132"/>
        <dbReference type="Rhea" id="RHEA-COMP:13555"/>
        <dbReference type="Rhea" id="RHEA-COMP:13556"/>
        <dbReference type="ChEBI" id="CHEBI:29950"/>
        <dbReference type="ChEBI" id="CHEBI:82612"/>
        <dbReference type="ChEBI" id="CHEBI:137386"/>
        <dbReference type="ChEBI" id="CHEBI:137387"/>
        <dbReference type="EC" id="2.1.1.63"/>
    </reaction>
</comment>
<protein>
    <recommendedName>
        <fullName evidence="9">Methylated-DNA--protein-cysteine methyltransferase</fullName>
        <ecNumber evidence="9">2.1.1.63</ecNumber>
    </recommendedName>
    <alternativeName>
        <fullName evidence="9">6-O-methylguanine-DNA methyltransferase</fullName>
        <shortName evidence="9">MGMT</shortName>
    </alternativeName>
    <alternativeName>
        <fullName evidence="9">O-6-methylguanine-DNA-alkyltransferase</fullName>
    </alternativeName>
</protein>
<dbReference type="HAMAP" id="MF_00772">
    <property type="entry name" value="OGT"/>
    <property type="match status" value="1"/>
</dbReference>
<evidence type="ECO:0000256" key="1">
    <source>
        <dbReference type="ARBA" id="ARBA00001286"/>
    </source>
</evidence>
<dbReference type="PROSITE" id="PS00374">
    <property type="entry name" value="MGMT"/>
    <property type="match status" value="1"/>
</dbReference>
<evidence type="ECO:0000256" key="2">
    <source>
        <dbReference type="ARBA" id="ARBA00008711"/>
    </source>
</evidence>
<keyword evidence="4 9" id="KW-0489">Methyltransferase</keyword>
<evidence type="ECO:0000256" key="4">
    <source>
        <dbReference type="ARBA" id="ARBA00022603"/>
    </source>
</evidence>
<evidence type="ECO:0000259" key="10">
    <source>
        <dbReference type="Pfam" id="PF01035"/>
    </source>
</evidence>
<comment type="subcellular location">
    <subcellularLocation>
        <location evidence="9">Cytoplasm</location>
    </subcellularLocation>
</comment>
<keyword evidence="6 9" id="KW-0227">DNA damage</keyword>
<gene>
    <name evidence="12" type="ORF">BS297_08040</name>
</gene>
<sequence>MTAIRTHTVIDSPIGALTLVAAGDDLCGLYMAEHRHKPDESTFGDRSSAVFGEVESQLTEYFEGDRTEFSVPLAPVGTEFQKRVWHTLRTIPYGETWTYMELAQTLGNPLAIRAAAAANGKNPISIIVPCHRVVGSDGSLTGFAGGLERKRFLLDREHGGESDVLF</sequence>
<dbReference type="Gene3D" id="3.30.160.70">
    <property type="entry name" value="Methylated DNA-protein cysteine methyltransferase domain"/>
    <property type="match status" value="1"/>
</dbReference>
<dbReference type="EC" id="2.1.1.63" evidence="9"/>
<dbReference type="PANTHER" id="PTHR10815">
    <property type="entry name" value="METHYLATED-DNA--PROTEIN-CYSTEINE METHYLTRANSFERASE"/>
    <property type="match status" value="1"/>
</dbReference>
<dbReference type="InterPro" id="IPR014048">
    <property type="entry name" value="MethylDNA_cys_MeTrfase_DNA-bd"/>
</dbReference>
<name>A0A0C2ZQB8_RHOER</name>
<proteinExistence type="inferred from homology"/>
<dbReference type="PANTHER" id="PTHR10815:SF5">
    <property type="entry name" value="METHYLATED-DNA--PROTEIN-CYSTEINE METHYLTRANSFERASE"/>
    <property type="match status" value="1"/>
</dbReference>
<dbReference type="SUPFAM" id="SSF53155">
    <property type="entry name" value="Methylated DNA-protein cysteine methyltransferase domain"/>
    <property type="match status" value="1"/>
</dbReference>
<dbReference type="GO" id="GO:0032259">
    <property type="term" value="P:methylation"/>
    <property type="evidence" value="ECO:0007669"/>
    <property type="project" value="UniProtKB-KW"/>
</dbReference>
<keyword evidence="5 9" id="KW-0808">Transferase</keyword>
<comment type="caution">
    <text evidence="12">The sequence shown here is derived from an EMBL/GenBank/DDBJ whole genome shotgun (WGS) entry which is preliminary data.</text>
</comment>
<reference evidence="12 13" key="1">
    <citation type="journal article" date="2017" name="Poromechanics V (2013)">
        <title>Genomic Characterization of the Arsenic-Tolerant Actinobacterium, &lt;i&gt;Rhodococcus erythropolis&lt;/i&gt; S43.</title>
        <authorList>
            <person name="Retamal-Morales G."/>
            <person name="Mehnert M."/>
            <person name="Schwabe R."/>
            <person name="Tischler D."/>
            <person name="Schloemann M."/>
            <person name="Levican G.J."/>
        </authorList>
    </citation>
    <scope>NUCLEOTIDE SEQUENCE [LARGE SCALE GENOMIC DNA]</scope>
    <source>
        <strain evidence="12 13">S43</strain>
    </source>
</reference>
<dbReference type="FunFam" id="1.10.10.10:FF:000214">
    <property type="entry name" value="Methylated-DNA--protein-cysteine methyltransferase"/>
    <property type="match status" value="1"/>
</dbReference>
<evidence type="ECO:0000256" key="6">
    <source>
        <dbReference type="ARBA" id="ARBA00022763"/>
    </source>
</evidence>
<dbReference type="EMBL" id="MRBO01000268">
    <property type="protein sequence ID" value="KAB2585896.1"/>
    <property type="molecule type" value="Genomic_DNA"/>
</dbReference>
<dbReference type="InterPro" id="IPR036388">
    <property type="entry name" value="WH-like_DNA-bd_sf"/>
</dbReference>
<evidence type="ECO:0000259" key="11">
    <source>
        <dbReference type="Pfam" id="PF02870"/>
    </source>
</evidence>
<dbReference type="InterPro" id="IPR036217">
    <property type="entry name" value="MethylDNA_cys_MeTrfase_DNAb"/>
</dbReference>
<evidence type="ECO:0000256" key="5">
    <source>
        <dbReference type="ARBA" id="ARBA00022679"/>
    </source>
</evidence>
<comment type="function">
    <text evidence="9">Involved in the cellular defense against the biological effects of O6-methylguanine (O6-MeG) and O4-methylthymine (O4-MeT) in DNA. Repairs the methylated nucleobase in DNA by stoichiometrically transferring the methyl group to a cysteine residue in the enzyme. This is a suicide reaction: the enzyme is irreversibly inactivated.</text>
</comment>
<accession>A0A0C2ZQB8</accession>
<dbReference type="GO" id="GO:0006307">
    <property type="term" value="P:DNA alkylation repair"/>
    <property type="evidence" value="ECO:0007669"/>
    <property type="project" value="UniProtKB-UniRule"/>
</dbReference>
<comment type="miscellaneous">
    <text evidence="9">This enzyme catalyzes only one turnover and therefore is not strictly catalytic. According to one definition, an enzyme is a biocatalyst that acts repeatedly and over many reaction cycles.</text>
</comment>
<organism evidence="12 13">
    <name type="scientific">Rhodococcus erythropolis</name>
    <name type="common">Arthrobacter picolinophilus</name>
    <dbReference type="NCBI Taxonomy" id="1833"/>
    <lineage>
        <taxon>Bacteria</taxon>
        <taxon>Bacillati</taxon>
        <taxon>Actinomycetota</taxon>
        <taxon>Actinomycetes</taxon>
        <taxon>Mycobacteriales</taxon>
        <taxon>Nocardiaceae</taxon>
        <taxon>Rhodococcus</taxon>
        <taxon>Rhodococcus erythropolis group</taxon>
    </lineage>
</organism>
<dbReference type="CDD" id="cd06445">
    <property type="entry name" value="ATase"/>
    <property type="match status" value="1"/>
</dbReference>
<dbReference type="InterPro" id="IPR036631">
    <property type="entry name" value="MGMT_N_sf"/>
</dbReference>
<dbReference type="GO" id="GO:0003908">
    <property type="term" value="F:methylated-DNA-[protein]-cysteine S-methyltransferase activity"/>
    <property type="evidence" value="ECO:0007669"/>
    <property type="project" value="UniProtKB-UniRule"/>
</dbReference>